<keyword evidence="2" id="KW-1185">Reference proteome</keyword>
<name>A0ABU7TA90_9HYPH</name>
<dbReference type="SUPFAM" id="SSF54427">
    <property type="entry name" value="NTF2-like"/>
    <property type="match status" value="1"/>
</dbReference>
<evidence type="ECO:0000313" key="2">
    <source>
        <dbReference type="Proteomes" id="UP001349262"/>
    </source>
</evidence>
<dbReference type="EMBL" id="MLBY01000004">
    <property type="protein sequence ID" value="MEE7457329.1"/>
    <property type="molecule type" value="Genomic_DNA"/>
</dbReference>
<dbReference type="Proteomes" id="UP001349262">
    <property type="component" value="Unassembled WGS sequence"/>
</dbReference>
<dbReference type="Gene3D" id="3.10.450.50">
    <property type="match status" value="1"/>
</dbReference>
<dbReference type="InterPro" id="IPR032710">
    <property type="entry name" value="NTF2-like_dom_sf"/>
</dbReference>
<gene>
    <name evidence="1" type="ORF">MRSR164_11210</name>
</gene>
<evidence type="ECO:0000313" key="1">
    <source>
        <dbReference type="EMBL" id="MEE7457329.1"/>
    </source>
</evidence>
<organism evidence="1 2">
    <name type="scientific">Methylobacterium radiotolerans</name>
    <dbReference type="NCBI Taxonomy" id="31998"/>
    <lineage>
        <taxon>Bacteria</taxon>
        <taxon>Pseudomonadati</taxon>
        <taxon>Pseudomonadota</taxon>
        <taxon>Alphaproteobacteria</taxon>
        <taxon>Hyphomicrobiales</taxon>
        <taxon>Methylobacteriaceae</taxon>
        <taxon>Methylobacterium</taxon>
    </lineage>
</organism>
<comment type="caution">
    <text evidence="1">The sequence shown here is derived from an EMBL/GenBank/DDBJ whole genome shotgun (WGS) entry which is preliminary data.</text>
</comment>
<protein>
    <submittedName>
        <fullName evidence="1">DUF4440 domain-containing protein</fullName>
    </submittedName>
</protein>
<accession>A0ABU7TA90</accession>
<proteinExistence type="predicted"/>
<sequence length="124" mass="14172">MDDDRVWSFEKSLWVGDADHYRTLVDDECLMALPQPPYVYGGRQAIEAVANTPRWTEASLEDGRIARPQEGLIVIAYTVKASRNDETYEAHCTSTYRRLAHEEWRVVQHQQTPRILAPAVDGKA</sequence>
<reference evidence="1 2" key="1">
    <citation type="journal article" date="2012" name="Genet. Mol. Biol.">
        <title>Analysis of 16S rRNA and mxaF genes revealing insights into Methylobacterium niche-specific plant association.</title>
        <authorList>
            <person name="Dourado M.N."/>
            <person name="Andreote F.D."/>
            <person name="Dini-Andreote F."/>
            <person name="Conti R."/>
            <person name="Araujo J.M."/>
            <person name="Araujo W.L."/>
        </authorList>
    </citation>
    <scope>NUCLEOTIDE SEQUENCE [LARGE SCALE GENOMIC DNA]</scope>
    <source>
        <strain evidence="1 2">SR1.6/4</strain>
    </source>
</reference>